<sequence length="590" mass="62166">MLLPSIVGAVGLLGTVAEAAPRGSWFRRVCILRIHRRNQANIYQTQPRVARSVNDYAPPSYTPINSYIAPKNTTTPAINTTTHEPTLHCPTDYVFISTRTVDVTVTVTASSNGSYYTTEVCKDCTQTVTISNTVLVPPTKYASTLPYGEENTRSPYHPVNSTYAAPSQTKTGNDYPYMNSTLGYSFSTPVDQHASPTGYQPPGQSAVYSAPDGQVSPPVYTKPVHSDPTYGNSTGTPSGYVPPVYTKPAYSSVASGNGTVPVYTKPAQSPPVYSAPTGYNSSIAAPIYTKPVETPVYSAPVYTKPVLPGNTSVVAPPVYTKPAETPVYSVPVYTKPVLPGNSSIANPPVYTKPVETPIYTPPVYTKPAYPGPVIPGNSSTVEPPVVSSTTQDAVYTPPVYNKPVYSAPVISNSSTIEPIIPTPTGSTSSGDATPLSTSSDVDPIYTPPVYNPPFVSSESSEYSTVSIPTNSTIPPVIPTTSEDPIIALPTDTSTSSGTETPSAETTSSTIISSQAPPVIPTPSTTEGYTSTIMTTETTETTIAETSIETPTTSPTVTPFQPTPTPESFSYEQPRQGGLAAAIRHGLGLGA</sequence>
<feature type="compositionally biased region" description="Polar residues" evidence="1">
    <location>
        <begin position="423"/>
        <end position="440"/>
    </location>
</feature>
<proteinExistence type="predicted"/>
<name>A0A090MLC1_9HYPO</name>
<reference evidence="3" key="1">
    <citation type="submission" date="2013-06" db="EMBL/GenBank/DDBJ databases">
        <title>Draft genome sequences of six wheat associated Fusarium spp. isolates.</title>
        <authorList>
            <person name="Moolhuijzen P.M."/>
            <person name="Manners J.M."/>
            <person name="Wilcox S."/>
            <person name="Bellgard M.I."/>
            <person name="Gardiner D.M."/>
        </authorList>
    </citation>
    <scope>NUCLEOTIDE SEQUENCE</scope>
    <source>
        <strain evidence="3">CS3069</strain>
    </source>
</reference>
<evidence type="ECO:0000256" key="2">
    <source>
        <dbReference type="SAM" id="SignalP"/>
    </source>
</evidence>
<feature type="region of interest" description="Disordered" evidence="1">
    <location>
        <begin position="546"/>
        <end position="572"/>
    </location>
</feature>
<feature type="compositionally biased region" description="Low complexity" evidence="1">
    <location>
        <begin position="546"/>
        <end position="559"/>
    </location>
</feature>
<evidence type="ECO:0000313" key="3">
    <source>
        <dbReference type="EMBL" id="CEG05817.1"/>
    </source>
</evidence>
<feature type="compositionally biased region" description="Polar residues" evidence="1">
    <location>
        <begin position="191"/>
        <end position="207"/>
    </location>
</feature>
<accession>A0A090MLC1</accession>
<feature type="region of interest" description="Disordered" evidence="1">
    <location>
        <begin position="489"/>
        <end position="528"/>
    </location>
</feature>
<organism evidence="3">
    <name type="scientific">Fusarium clavum</name>
    <dbReference type="NCBI Taxonomy" id="2594811"/>
    <lineage>
        <taxon>Eukaryota</taxon>
        <taxon>Fungi</taxon>
        <taxon>Dikarya</taxon>
        <taxon>Ascomycota</taxon>
        <taxon>Pezizomycotina</taxon>
        <taxon>Sordariomycetes</taxon>
        <taxon>Hypocreomycetidae</taxon>
        <taxon>Hypocreales</taxon>
        <taxon>Nectriaceae</taxon>
        <taxon>Fusarium</taxon>
        <taxon>Fusarium incarnatum-equiseti species complex</taxon>
    </lineage>
</organism>
<protein>
    <submittedName>
        <fullName evidence="3">Uncharacterized protein</fullName>
    </submittedName>
</protein>
<feature type="region of interest" description="Disordered" evidence="1">
    <location>
        <begin position="422"/>
        <end position="444"/>
    </location>
</feature>
<dbReference type="EMBL" id="HG318958">
    <property type="protein sequence ID" value="CEG05817.1"/>
    <property type="molecule type" value="Genomic_DNA"/>
</dbReference>
<gene>
    <name evidence="3" type="ORF">BN850_0071780</name>
</gene>
<evidence type="ECO:0000256" key="1">
    <source>
        <dbReference type="SAM" id="MobiDB-lite"/>
    </source>
</evidence>
<feature type="region of interest" description="Disordered" evidence="1">
    <location>
        <begin position="191"/>
        <end position="211"/>
    </location>
</feature>
<feature type="chain" id="PRO_5001860556" evidence="2">
    <location>
        <begin position="20"/>
        <end position="590"/>
    </location>
</feature>
<feature type="signal peptide" evidence="2">
    <location>
        <begin position="1"/>
        <end position="19"/>
    </location>
</feature>
<dbReference type="AlphaFoldDB" id="A0A090MLC1"/>
<feature type="compositionally biased region" description="Low complexity" evidence="1">
    <location>
        <begin position="489"/>
        <end position="513"/>
    </location>
</feature>
<keyword evidence="2" id="KW-0732">Signal</keyword>